<dbReference type="Proteomes" id="UP000693970">
    <property type="component" value="Unassembled WGS sequence"/>
</dbReference>
<accession>A0A9K3KXP9</accession>
<dbReference type="OrthoDB" id="49264at2759"/>
<gene>
    <name evidence="3" type="ORF">IV203_007791</name>
</gene>
<keyword evidence="1" id="KW-0175">Coiled coil</keyword>
<evidence type="ECO:0000313" key="4">
    <source>
        <dbReference type="Proteomes" id="UP000693970"/>
    </source>
</evidence>
<keyword evidence="4" id="KW-1185">Reference proteome</keyword>
<feature type="region of interest" description="Disordered" evidence="2">
    <location>
        <begin position="1"/>
        <end position="57"/>
    </location>
</feature>
<feature type="coiled-coil region" evidence="1">
    <location>
        <begin position="189"/>
        <end position="223"/>
    </location>
</feature>
<name>A0A9K3KXP9_9STRA</name>
<sequence>MVTISFEQDSPPERIQRRREHVPTPSSDEHKHDGDSMDEGDSSQSAPTSTPAASSSSIPLLLSEQDNYVFGSLNKDLTDFLAERIEQTLQNTVVEGLPLLENGPAKTQLQETLVYKFVRNIDVLEAYCEQNVLTLRKFAPATRKRIVQVLKHGNDSLTSIPSFDDSISISNSDTVIIPTKDMIPSSADSKTLQDDLEQLQERLNAARQVRNDLLVQRKSLERAQSITNRLMETLQQHKPMIDTDGTSSTIVQQVNTVVTDGNSVHELTEEAKTILEKLKRQEKRPSSSQPEEHELDDPYFANTMVKQPRLSLEEVYHRDRKELGLLRDTTNSSDKGNRVSPSAKLIAFKNLLKGKSKVKNSTTQ</sequence>
<dbReference type="EMBL" id="JAGRRH010000017">
    <property type="protein sequence ID" value="KAG7351743.1"/>
    <property type="molecule type" value="Genomic_DNA"/>
</dbReference>
<feature type="compositionally biased region" description="Low complexity" evidence="2">
    <location>
        <begin position="42"/>
        <end position="57"/>
    </location>
</feature>
<reference evidence="3" key="2">
    <citation type="submission" date="2021-04" db="EMBL/GenBank/DDBJ databases">
        <authorList>
            <person name="Podell S."/>
        </authorList>
    </citation>
    <scope>NUCLEOTIDE SEQUENCE</scope>
    <source>
        <strain evidence="3">Hildebrandi</strain>
    </source>
</reference>
<protein>
    <submittedName>
        <fullName evidence="3">Uncharacterized protein</fullName>
    </submittedName>
</protein>
<proteinExistence type="predicted"/>
<organism evidence="3 4">
    <name type="scientific">Nitzschia inconspicua</name>
    <dbReference type="NCBI Taxonomy" id="303405"/>
    <lineage>
        <taxon>Eukaryota</taxon>
        <taxon>Sar</taxon>
        <taxon>Stramenopiles</taxon>
        <taxon>Ochrophyta</taxon>
        <taxon>Bacillariophyta</taxon>
        <taxon>Bacillariophyceae</taxon>
        <taxon>Bacillariophycidae</taxon>
        <taxon>Bacillariales</taxon>
        <taxon>Bacillariaceae</taxon>
        <taxon>Nitzschia</taxon>
    </lineage>
</organism>
<feature type="compositionally biased region" description="Basic and acidic residues" evidence="2">
    <location>
        <begin position="276"/>
        <end position="285"/>
    </location>
</feature>
<evidence type="ECO:0000256" key="2">
    <source>
        <dbReference type="SAM" id="MobiDB-lite"/>
    </source>
</evidence>
<dbReference type="AlphaFoldDB" id="A0A9K3KXP9"/>
<evidence type="ECO:0000256" key="1">
    <source>
        <dbReference type="SAM" id="Coils"/>
    </source>
</evidence>
<feature type="region of interest" description="Disordered" evidence="2">
    <location>
        <begin position="276"/>
        <end position="302"/>
    </location>
</feature>
<comment type="caution">
    <text evidence="3">The sequence shown here is derived from an EMBL/GenBank/DDBJ whole genome shotgun (WGS) entry which is preliminary data.</text>
</comment>
<evidence type="ECO:0000313" key="3">
    <source>
        <dbReference type="EMBL" id="KAG7351743.1"/>
    </source>
</evidence>
<reference evidence="3" key="1">
    <citation type="journal article" date="2021" name="Sci. Rep.">
        <title>Diploid genomic architecture of Nitzschia inconspicua, an elite biomass production diatom.</title>
        <authorList>
            <person name="Oliver A."/>
            <person name="Podell S."/>
            <person name="Pinowska A."/>
            <person name="Traller J.C."/>
            <person name="Smith S.R."/>
            <person name="McClure R."/>
            <person name="Beliaev A."/>
            <person name="Bohutskyi P."/>
            <person name="Hill E.A."/>
            <person name="Rabines A."/>
            <person name="Zheng H."/>
            <person name="Allen L.Z."/>
            <person name="Kuo A."/>
            <person name="Grigoriev I.V."/>
            <person name="Allen A.E."/>
            <person name="Hazlebeck D."/>
            <person name="Allen E.E."/>
        </authorList>
    </citation>
    <scope>NUCLEOTIDE SEQUENCE</scope>
    <source>
        <strain evidence="3">Hildebrandi</strain>
    </source>
</reference>